<dbReference type="Proteomes" id="UP000263833">
    <property type="component" value="Unassembled WGS sequence"/>
</dbReference>
<dbReference type="InterPro" id="IPR004136">
    <property type="entry name" value="NMO"/>
</dbReference>
<dbReference type="Gene3D" id="3.20.20.70">
    <property type="entry name" value="Aldolase class I"/>
    <property type="match status" value="1"/>
</dbReference>
<dbReference type="GO" id="GO:0018580">
    <property type="term" value="F:nitronate monooxygenase activity"/>
    <property type="evidence" value="ECO:0007669"/>
    <property type="project" value="InterPro"/>
</dbReference>
<dbReference type="AlphaFoldDB" id="A0A371BIC4"/>
<keyword evidence="7 10" id="KW-0503">Monooxygenase</keyword>
<keyword evidence="5" id="KW-0288">FMN</keyword>
<sequence>MKSNASTSLTQILGLDLPLIQGPFGGGLSTVELTATVANNGGLGSFGAHNLEGDGVAQVIASIKSQTDRAFAVNLWVGDHDKGGDDMSLATFERAWKFYEPYFREFGLEQPEPPQHYHPKFESQIDALIEARPHAFSFVFGIPSAAILEKCLKSDILTIGAATTPAEVEALDSAGVDAIVASGFEAGGHRTSFLNRAEDSLMGTAVLVRLASTKTNKPIIAAGGIADAAGIRSALSAGAQAAQLGTAFIACKESGTADIHRDVLFSDRVANTVLTRSYTGRLARGIPNRVIAEFDKRAAELPPFPIHGWFIGKLKAAAMAANIEDFVSLYAGQAAPLLRHSTASDLIAAIRDEL</sequence>
<comment type="catalytic activity">
    <reaction evidence="9">
        <text>3 propionate 3-nitronate + 3 O2 + H2O = 3 3-oxopropanoate + 2 nitrate + nitrite + H2O2 + 3 H(+)</text>
        <dbReference type="Rhea" id="RHEA:57332"/>
        <dbReference type="ChEBI" id="CHEBI:15377"/>
        <dbReference type="ChEBI" id="CHEBI:15378"/>
        <dbReference type="ChEBI" id="CHEBI:15379"/>
        <dbReference type="ChEBI" id="CHEBI:16240"/>
        <dbReference type="ChEBI" id="CHEBI:16301"/>
        <dbReference type="ChEBI" id="CHEBI:17632"/>
        <dbReference type="ChEBI" id="CHEBI:33190"/>
        <dbReference type="ChEBI" id="CHEBI:136067"/>
    </reaction>
</comment>
<evidence type="ECO:0000256" key="3">
    <source>
        <dbReference type="ARBA" id="ARBA00022575"/>
    </source>
</evidence>
<keyword evidence="6" id="KW-0560">Oxidoreductase</keyword>
<evidence type="ECO:0000256" key="4">
    <source>
        <dbReference type="ARBA" id="ARBA00022630"/>
    </source>
</evidence>
<comment type="cofactor">
    <cofactor evidence="1">
        <name>FMN</name>
        <dbReference type="ChEBI" id="CHEBI:58210"/>
    </cofactor>
</comment>
<comment type="caution">
    <text evidence="10">The sequence shown here is derived from an EMBL/GenBank/DDBJ whole genome shotgun (WGS) entry which is preliminary data.</text>
</comment>
<dbReference type="RefSeq" id="WP_115548802.1">
    <property type="nucleotide sequence ID" value="NZ_QRGP01000001.1"/>
</dbReference>
<dbReference type="GO" id="GO:0009636">
    <property type="term" value="P:response to toxic substance"/>
    <property type="evidence" value="ECO:0007669"/>
    <property type="project" value="UniProtKB-KW"/>
</dbReference>
<dbReference type="OrthoDB" id="9778912at2"/>
<reference evidence="11" key="1">
    <citation type="submission" date="2018-08" db="EMBL/GenBank/DDBJ databases">
        <authorList>
            <person name="Kim S.-J."/>
            <person name="Jung G.-Y."/>
        </authorList>
    </citation>
    <scope>NUCLEOTIDE SEQUENCE [LARGE SCALE GENOMIC DNA]</scope>
    <source>
        <strain evidence="11">GY_G</strain>
    </source>
</reference>
<keyword evidence="3" id="KW-0216">Detoxification</keyword>
<dbReference type="EMBL" id="QRGP01000001">
    <property type="protein sequence ID" value="RDV07257.1"/>
    <property type="molecule type" value="Genomic_DNA"/>
</dbReference>
<comment type="similarity">
    <text evidence="2">Belongs to the nitronate monooxygenase family. NMO class I subfamily.</text>
</comment>
<dbReference type="PANTHER" id="PTHR42747">
    <property type="entry name" value="NITRONATE MONOOXYGENASE-RELATED"/>
    <property type="match status" value="1"/>
</dbReference>
<name>A0A371BIC4_9SPHN</name>
<evidence type="ECO:0000256" key="8">
    <source>
        <dbReference type="ARBA" id="ARBA00031155"/>
    </source>
</evidence>
<dbReference type="Pfam" id="PF03060">
    <property type="entry name" value="NMO"/>
    <property type="match status" value="1"/>
</dbReference>
<protein>
    <recommendedName>
        <fullName evidence="8">Propionate 3-nitronate monooxygenase</fullName>
    </recommendedName>
</protein>
<keyword evidence="11" id="KW-1185">Reference proteome</keyword>
<evidence type="ECO:0000256" key="9">
    <source>
        <dbReference type="ARBA" id="ARBA00049401"/>
    </source>
</evidence>
<dbReference type="SUPFAM" id="SSF51412">
    <property type="entry name" value="Inosine monophosphate dehydrogenase (IMPDH)"/>
    <property type="match status" value="1"/>
</dbReference>
<evidence type="ECO:0000256" key="2">
    <source>
        <dbReference type="ARBA" id="ARBA00009881"/>
    </source>
</evidence>
<evidence type="ECO:0000313" key="11">
    <source>
        <dbReference type="Proteomes" id="UP000263833"/>
    </source>
</evidence>
<dbReference type="InterPro" id="IPR013785">
    <property type="entry name" value="Aldolase_TIM"/>
</dbReference>
<evidence type="ECO:0000256" key="6">
    <source>
        <dbReference type="ARBA" id="ARBA00023002"/>
    </source>
</evidence>
<proteinExistence type="inferred from homology"/>
<dbReference type="CDD" id="cd04730">
    <property type="entry name" value="NPD_like"/>
    <property type="match status" value="1"/>
</dbReference>
<evidence type="ECO:0000313" key="10">
    <source>
        <dbReference type="EMBL" id="RDV07257.1"/>
    </source>
</evidence>
<evidence type="ECO:0000256" key="7">
    <source>
        <dbReference type="ARBA" id="ARBA00023033"/>
    </source>
</evidence>
<accession>A0A371BIC4</accession>
<evidence type="ECO:0000256" key="5">
    <source>
        <dbReference type="ARBA" id="ARBA00022643"/>
    </source>
</evidence>
<evidence type="ECO:0000256" key="1">
    <source>
        <dbReference type="ARBA" id="ARBA00001917"/>
    </source>
</evidence>
<dbReference type="PANTHER" id="PTHR42747:SF3">
    <property type="entry name" value="NITRONATE MONOOXYGENASE-RELATED"/>
    <property type="match status" value="1"/>
</dbReference>
<gene>
    <name evidence="10" type="ORF">DXH95_07790</name>
</gene>
<organism evidence="10 11">
    <name type="scientific">Sphingorhabdus pulchriflava</name>
    <dbReference type="NCBI Taxonomy" id="2292257"/>
    <lineage>
        <taxon>Bacteria</taxon>
        <taxon>Pseudomonadati</taxon>
        <taxon>Pseudomonadota</taxon>
        <taxon>Alphaproteobacteria</taxon>
        <taxon>Sphingomonadales</taxon>
        <taxon>Sphingomonadaceae</taxon>
        <taxon>Sphingorhabdus</taxon>
    </lineage>
</organism>
<keyword evidence="4" id="KW-0285">Flavoprotein</keyword>